<gene>
    <name evidence="1" type="ORF">VNO78_35250</name>
</gene>
<comment type="caution">
    <text evidence="1">The sequence shown here is derived from an EMBL/GenBank/DDBJ whole genome shotgun (WGS) entry which is preliminary data.</text>
</comment>
<dbReference type="InterPro" id="IPR008686">
    <property type="entry name" value="RNA_pol_mitovir"/>
</dbReference>
<accession>A0AAN9RGY4</accession>
<dbReference type="PANTHER" id="PTHR34456">
    <property type="entry name" value="MITOVIRUS RNA-DEPENDENT RNA POLYMERASE"/>
    <property type="match status" value="1"/>
</dbReference>
<dbReference type="EMBL" id="JAYMYS010000040">
    <property type="protein sequence ID" value="KAK7375935.1"/>
    <property type="molecule type" value="Genomic_DNA"/>
</dbReference>
<evidence type="ECO:0000313" key="2">
    <source>
        <dbReference type="Proteomes" id="UP001386955"/>
    </source>
</evidence>
<sequence>MGPVMTGDDIVITDGRVASEYRSAIDLLGVKISEAKSLVSNTGALEFAKRFWVRNVSVDLSPIAVKAVLGAHIPRNRAGFIALYGLKKFSTFRRLGGAGYRTLSQTRRPSAGPLERLEWTLWLKEKSICLSWFFGEGRFLTPEEYWWLYRETVELMKPPTLKQSVDPDALVTDLQGWFLEYTQLRVALRKGWLKYYMFWLPLYRVAERLDLGQVTGWMESRWVSLLDQIWDSPALQDWFLVSGIPPIIQWTRMQRLKERLFRSDRPKVLCLISRAEVWICMLDGPIVVWDEPFLARLGIPYNDGSPRKPVEESPVLCVTPQGEGCSLPVTTTKQIGLHVSWSEVKQPNVEIEDPDLSGSVSRYRFFSSGDSIGLFSDNRYSEARESIKTKVAPVVNPGPD</sequence>
<dbReference type="AlphaFoldDB" id="A0AAN9RGY4"/>
<keyword evidence="2" id="KW-1185">Reference proteome</keyword>
<reference evidence="1 2" key="1">
    <citation type="submission" date="2024-01" db="EMBL/GenBank/DDBJ databases">
        <title>The genomes of 5 underutilized Papilionoideae crops provide insights into root nodulation and disease resistanc.</title>
        <authorList>
            <person name="Jiang F."/>
        </authorList>
    </citation>
    <scope>NUCLEOTIDE SEQUENCE [LARGE SCALE GENOMIC DNA]</scope>
    <source>
        <strain evidence="1">DUOXIRENSHENG_FW03</strain>
        <tissue evidence="1">Leaves</tissue>
    </source>
</reference>
<dbReference type="PANTHER" id="PTHR34456:SF13">
    <property type="entry name" value="REVERSE TRANSCRIPTASE DOMAIN-CONTAINING PROTEIN"/>
    <property type="match status" value="1"/>
</dbReference>
<name>A0AAN9RGY4_PSOTE</name>
<evidence type="ECO:0000313" key="1">
    <source>
        <dbReference type="EMBL" id="KAK7375935.1"/>
    </source>
</evidence>
<organism evidence="1 2">
    <name type="scientific">Psophocarpus tetragonolobus</name>
    <name type="common">Winged bean</name>
    <name type="synonym">Dolichos tetragonolobus</name>
    <dbReference type="NCBI Taxonomy" id="3891"/>
    <lineage>
        <taxon>Eukaryota</taxon>
        <taxon>Viridiplantae</taxon>
        <taxon>Streptophyta</taxon>
        <taxon>Embryophyta</taxon>
        <taxon>Tracheophyta</taxon>
        <taxon>Spermatophyta</taxon>
        <taxon>Magnoliopsida</taxon>
        <taxon>eudicotyledons</taxon>
        <taxon>Gunneridae</taxon>
        <taxon>Pentapetalae</taxon>
        <taxon>rosids</taxon>
        <taxon>fabids</taxon>
        <taxon>Fabales</taxon>
        <taxon>Fabaceae</taxon>
        <taxon>Papilionoideae</taxon>
        <taxon>50 kb inversion clade</taxon>
        <taxon>NPAAA clade</taxon>
        <taxon>indigoferoid/millettioid clade</taxon>
        <taxon>Phaseoleae</taxon>
        <taxon>Psophocarpus</taxon>
    </lineage>
</organism>
<dbReference type="Pfam" id="PF05919">
    <property type="entry name" value="Mitovir_RNA_pol"/>
    <property type="match status" value="1"/>
</dbReference>
<dbReference type="Proteomes" id="UP001386955">
    <property type="component" value="Unassembled WGS sequence"/>
</dbReference>
<protein>
    <submittedName>
        <fullName evidence="1">Uncharacterized protein</fullName>
    </submittedName>
</protein>
<proteinExistence type="predicted"/>